<proteinExistence type="predicted"/>
<dbReference type="Proteomes" id="UP001159363">
    <property type="component" value="Chromosome 1"/>
</dbReference>
<evidence type="ECO:0000313" key="2">
    <source>
        <dbReference type="EMBL" id="KAJ8897598.1"/>
    </source>
</evidence>
<evidence type="ECO:0000256" key="1">
    <source>
        <dbReference type="SAM" id="MobiDB-lite"/>
    </source>
</evidence>
<keyword evidence="3" id="KW-1185">Reference proteome</keyword>
<dbReference type="EMBL" id="JARBHB010000001">
    <property type="protein sequence ID" value="KAJ8897598.1"/>
    <property type="molecule type" value="Genomic_DNA"/>
</dbReference>
<name>A0ABQ9ILM4_9NEOP</name>
<evidence type="ECO:0000313" key="3">
    <source>
        <dbReference type="Proteomes" id="UP001159363"/>
    </source>
</evidence>
<protein>
    <submittedName>
        <fullName evidence="2">Uncharacterized protein</fullName>
    </submittedName>
</protein>
<gene>
    <name evidence="2" type="ORF">PR048_002947</name>
</gene>
<reference evidence="2 3" key="1">
    <citation type="submission" date="2023-02" db="EMBL/GenBank/DDBJ databases">
        <title>LHISI_Scaffold_Assembly.</title>
        <authorList>
            <person name="Stuart O.P."/>
            <person name="Cleave R."/>
            <person name="Magrath M.J.L."/>
            <person name="Mikheyev A.S."/>
        </authorList>
    </citation>
    <scope>NUCLEOTIDE SEQUENCE [LARGE SCALE GENOMIC DNA]</scope>
    <source>
        <strain evidence="2">Daus_M_001</strain>
        <tissue evidence="2">Leg muscle</tissue>
    </source>
</reference>
<sequence>MLHYTFNKSKLHTPKPDTRWRKSPPNKTPQERKEDSSIPAVPSHYCRQSTNRLYLPV</sequence>
<feature type="region of interest" description="Disordered" evidence="1">
    <location>
        <begin position="1"/>
        <end position="57"/>
    </location>
</feature>
<accession>A0ABQ9ILM4</accession>
<organism evidence="2 3">
    <name type="scientific">Dryococelus australis</name>
    <dbReference type="NCBI Taxonomy" id="614101"/>
    <lineage>
        <taxon>Eukaryota</taxon>
        <taxon>Metazoa</taxon>
        <taxon>Ecdysozoa</taxon>
        <taxon>Arthropoda</taxon>
        <taxon>Hexapoda</taxon>
        <taxon>Insecta</taxon>
        <taxon>Pterygota</taxon>
        <taxon>Neoptera</taxon>
        <taxon>Polyneoptera</taxon>
        <taxon>Phasmatodea</taxon>
        <taxon>Verophasmatodea</taxon>
        <taxon>Anareolatae</taxon>
        <taxon>Phasmatidae</taxon>
        <taxon>Eurycanthinae</taxon>
        <taxon>Dryococelus</taxon>
    </lineage>
</organism>
<feature type="compositionally biased region" description="Polar residues" evidence="1">
    <location>
        <begin position="46"/>
        <end position="57"/>
    </location>
</feature>
<comment type="caution">
    <text evidence="2">The sequence shown here is derived from an EMBL/GenBank/DDBJ whole genome shotgun (WGS) entry which is preliminary data.</text>
</comment>